<dbReference type="RefSeq" id="WP_157478251.1">
    <property type="nucleotide sequence ID" value="NZ_CP046566.1"/>
</dbReference>
<dbReference type="InterPro" id="IPR013783">
    <property type="entry name" value="Ig-like_fold"/>
</dbReference>
<accession>A0A6I6G5N6</accession>
<dbReference type="KEGG" id="fls:GLV81_07590"/>
<sequence length="445" mass="47991">MPIGALPEGFHSLSMRFKSNAGHWGQYTQRLVYVLATGSSLVSNLAAAEYFIDTDPGLGNGQSFAIGSGSTVSTLLNISLNGLSEGFHTLAIRFKDASGKWALYSQRMFYVATNANTAANIVAGEYLIDADPGVSIATPVAVTITPGATVATLIDVPVAGLSEGFHTLALRFKNADGVWGAYSQRLFYITPSALATGNIVAAEYFIDTDPGIGLGVNLPVPAPTPTIAGNFAVAVPAVLSNGQHFLFVRVKDEQQRWSMYAMDTFTVNNALPVTGMTLQASWQNNQALLSWHTLTETNSRYFDIERSADAIHYQRVGKVPAAGNSVQKRQYQFIDESAQAGVRYYRLKQLDMDGAFEYSNVVILANTQANTNLQAMPNPASNQVRFAIPASNQKLVFSVYDAGGKFVFATSSAQPVLDVRSLAAGTYFVTITDGLQHWQARVVKQ</sequence>
<organism evidence="2 3">
    <name type="scientific">Phnomibacter ginsenosidimutans</name>
    <dbReference type="NCBI Taxonomy" id="2676868"/>
    <lineage>
        <taxon>Bacteria</taxon>
        <taxon>Pseudomonadati</taxon>
        <taxon>Bacteroidota</taxon>
        <taxon>Chitinophagia</taxon>
        <taxon>Chitinophagales</taxon>
        <taxon>Chitinophagaceae</taxon>
        <taxon>Phnomibacter</taxon>
    </lineage>
</organism>
<name>A0A6I6G5N6_9BACT</name>
<protein>
    <submittedName>
        <fullName evidence="2">T9SS type A sorting domain-containing protein</fullName>
    </submittedName>
</protein>
<dbReference type="AlphaFoldDB" id="A0A6I6G5N6"/>
<dbReference type="EMBL" id="CP046566">
    <property type="protein sequence ID" value="QGW27976.1"/>
    <property type="molecule type" value="Genomic_DNA"/>
</dbReference>
<proteinExistence type="predicted"/>
<keyword evidence="3" id="KW-1185">Reference proteome</keyword>
<dbReference type="InterPro" id="IPR026444">
    <property type="entry name" value="Secre_tail"/>
</dbReference>
<evidence type="ECO:0000259" key="1">
    <source>
        <dbReference type="Pfam" id="PF18962"/>
    </source>
</evidence>
<evidence type="ECO:0000313" key="2">
    <source>
        <dbReference type="EMBL" id="QGW27976.1"/>
    </source>
</evidence>
<feature type="domain" description="Secretion system C-terminal sorting" evidence="1">
    <location>
        <begin position="377"/>
        <end position="436"/>
    </location>
</feature>
<dbReference type="Gene3D" id="2.60.40.10">
    <property type="entry name" value="Immunoglobulins"/>
    <property type="match status" value="1"/>
</dbReference>
<gene>
    <name evidence="2" type="ORF">GLV81_07590</name>
</gene>
<dbReference type="Pfam" id="PF18962">
    <property type="entry name" value="Por_Secre_tail"/>
    <property type="match status" value="1"/>
</dbReference>
<reference evidence="2 3" key="1">
    <citation type="submission" date="2019-11" db="EMBL/GenBank/DDBJ databases">
        <authorList>
            <person name="Im W.T."/>
        </authorList>
    </citation>
    <scope>NUCLEOTIDE SEQUENCE [LARGE SCALE GENOMIC DNA]</scope>
    <source>
        <strain evidence="2 3">SB-02</strain>
    </source>
</reference>
<evidence type="ECO:0000313" key="3">
    <source>
        <dbReference type="Proteomes" id="UP000426027"/>
    </source>
</evidence>
<dbReference type="Proteomes" id="UP000426027">
    <property type="component" value="Chromosome"/>
</dbReference>
<dbReference type="NCBIfam" id="TIGR04183">
    <property type="entry name" value="Por_Secre_tail"/>
    <property type="match status" value="1"/>
</dbReference>